<keyword evidence="3 8" id="KW-0436">Ligase</keyword>
<keyword evidence="11" id="KW-1185">Reference proteome</keyword>
<dbReference type="AlphaFoldDB" id="A0A5Q0TE89"/>
<dbReference type="RefSeq" id="WP_153446449.1">
    <property type="nucleotide sequence ID" value="NZ_CP045699.1"/>
</dbReference>
<dbReference type="Pfam" id="PF09179">
    <property type="entry name" value="TilS"/>
    <property type="match status" value="1"/>
</dbReference>
<evidence type="ECO:0000256" key="8">
    <source>
        <dbReference type="HAMAP-Rule" id="MF_01161"/>
    </source>
</evidence>
<comment type="catalytic activity">
    <reaction evidence="7 8">
        <text>cytidine(34) in tRNA(Ile2) + L-lysine + ATP = lysidine(34) in tRNA(Ile2) + AMP + diphosphate + H(+)</text>
        <dbReference type="Rhea" id="RHEA:43744"/>
        <dbReference type="Rhea" id="RHEA-COMP:10625"/>
        <dbReference type="Rhea" id="RHEA-COMP:10670"/>
        <dbReference type="ChEBI" id="CHEBI:15378"/>
        <dbReference type="ChEBI" id="CHEBI:30616"/>
        <dbReference type="ChEBI" id="CHEBI:32551"/>
        <dbReference type="ChEBI" id="CHEBI:33019"/>
        <dbReference type="ChEBI" id="CHEBI:82748"/>
        <dbReference type="ChEBI" id="CHEBI:83665"/>
        <dbReference type="ChEBI" id="CHEBI:456215"/>
        <dbReference type="EC" id="6.3.4.19"/>
    </reaction>
</comment>
<keyword evidence="2 8" id="KW-0963">Cytoplasm</keyword>
<keyword evidence="4 8" id="KW-0819">tRNA processing</keyword>
<dbReference type="PANTHER" id="PTHR43033">
    <property type="entry name" value="TRNA(ILE)-LYSIDINE SYNTHASE-RELATED"/>
    <property type="match status" value="1"/>
</dbReference>
<evidence type="ECO:0000313" key="11">
    <source>
        <dbReference type="Proteomes" id="UP000348942"/>
    </source>
</evidence>
<evidence type="ECO:0000256" key="7">
    <source>
        <dbReference type="ARBA" id="ARBA00048539"/>
    </source>
</evidence>
<dbReference type="InterPro" id="IPR011063">
    <property type="entry name" value="TilS/TtcA_N"/>
</dbReference>
<dbReference type="Proteomes" id="UP000348942">
    <property type="component" value="Chromosome 1"/>
</dbReference>
<comment type="domain">
    <text evidence="8">The N-terminal region contains the highly conserved SGGXDS motif, predicted to be a P-loop motif involved in ATP binding.</text>
</comment>
<evidence type="ECO:0000256" key="5">
    <source>
        <dbReference type="ARBA" id="ARBA00022741"/>
    </source>
</evidence>
<dbReference type="SUPFAM" id="SSF56037">
    <property type="entry name" value="PheT/TilS domain"/>
    <property type="match status" value="1"/>
</dbReference>
<keyword evidence="5 8" id="KW-0547">Nucleotide-binding</keyword>
<gene>
    <name evidence="8 10" type="primary">tilS</name>
    <name evidence="10" type="ORF">GFB47_03000</name>
</gene>
<organism evidence="10 11">
    <name type="scientific">Vibrio algicola</name>
    <dbReference type="NCBI Taxonomy" id="2662262"/>
    <lineage>
        <taxon>Bacteria</taxon>
        <taxon>Pseudomonadati</taxon>
        <taxon>Pseudomonadota</taxon>
        <taxon>Gammaproteobacteria</taxon>
        <taxon>Vibrionales</taxon>
        <taxon>Vibrionaceae</taxon>
        <taxon>Vibrio</taxon>
    </lineage>
</organism>
<proteinExistence type="inferred from homology"/>
<evidence type="ECO:0000256" key="6">
    <source>
        <dbReference type="ARBA" id="ARBA00022840"/>
    </source>
</evidence>
<dbReference type="SUPFAM" id="SSF52402">
    <property type="entry name" value="Adenine nucleotide alpha hydrolases-like"/>
    <property type="match status" value="1"/>
</dbReference>
<accession>A0A5Q0TE89</accession>
<dbReference type="InterPro" id="IPR015262">
    <property type="entry name" value="tRNA_Ile_lys_synt_subst-bd"/>
</dbReference>
<dbReference type="GO" id="GO:0005737">
    <property type="term" value="C:cytoplasm"/>
    <property type="evidence" value="ECO:0007669"/>
    <property type="project" value="UniProtKB-SubCell"/>
</dbReference>
<dbReference type="InterPro" id="IPR014729">
    <property type="entry name" value="Rossmann-like_a/b/a_fold"/>
</dbReference>
<dbReference type="PANTHER" id="PTHR43033:SF1">
    <property type="entry name" value="TRNA(ILE)-LYSIDINE SYNTHASE-RELATED"/>
    <property type="match status" value="1"/>
</dbReference>
<comment type="function">
    <text evidence="8">Ligates lysine onto the cytidine present at position 34 of the AUA codon-specific tRNA(Ile) that contains the anticodon CAU, in an ATP-dependent manner. Cytidine is converted to lysidine, thus changing the amino acid specificity of the tRNA from methionine to isoleucine.</text>
</comment>
<evidence type="ECO:0000313" key="10">
    <source>
        <dbReference type="EMBL" id="QGA64476.1"/>
    </source>
</evidence>
<evidence type="ECO:0000259" key="9">
    <source>
        <dbReference type="SMART" id="SM00977"/>
    </source>
</evidence>
<dbReference type="HAMAP" id="MF_01161">
    <property type="entry name" value="tRNA_Ile_lys_synt"/>
    <property type="match status" value="1"/>
</dbReference>
<dbReference type="Pfam" id="PF01171">
    <property type="entry name" value="ATP_bind_3"/>
    <property type="match status" value="1"/>
</dbReference>
<dbReference type="NCBIfam" id="TIGR02432">
    <property type="entry name" value="lysidine_TilS_N"/>
    <property type="match status" value="1"/>
</dbReference>
<keyword evidence="6 8" id="KW-0067">ATP-binding</keyword>
<dbReference type="Gene3D" id="3.40.50.620">
    <property type="entry name" value="HUPs"/>
    <property type="match status" value="1"/>
</dbReference>
<feature type="binding site" evidence="8">
    <location>
        <begin position="29"/>
        <end position="34"/>
    </location>
    <ligand>
        <name>ATP</name>
        <dbReference type="ChEBI" id="CHEBI:30616"/>
    </ligand>
</feature>
<dbReference type="GO" id="GO:0006400">
    <property type="term" value="P:tRNA modification"/>
    <property type="evidence" value="ECO:0007669"/>
    <property type="project" value="UniProtKB-UniRule"/>
</dbReference>
<name>A0A5Q0TE89_9VIBR</name>
<reference evidence="10 11" key="1">
    <citation type="submission" date="2019-10" db="EMBL/GenBank/DDBJ databases">
        <title>Vibrio sp. nov., isolated from Coralline algae surface.</title>
        <authorList>
            <person name="Geng Y."/>
            <person name="Zhang X."/>
        </authorList>
    </citation>
    <scope>NUCLEOTIDE SEQUENCE [LARGE SCALE GENOMIC DNA]</scope>
    <source>
        <strain evidence="10 11">SM1977</strain>
    </source>
</reference>
<evidence type="ECO:0000256" key="4">
    <source>
        <dbReference type="ARBA" id="ARBA00022694"/>
    </source>
</evidence>
<dbReference type="InterPro" id="IPR012796">
    <property type="entry name" value="Lysidine-tRNA-synth_C"/>
</dbReference>
<evidence type="ECO:0000256" key="1">
    <source>
        <dbReference type="ARBA" id="ARBA00004496"/>
    </source>
</evidence>
<dbReference type="SUPFAM" id="SSF82829">
    <property type="entry name" value="MesJ substrate recognition domain-like"/>
    <property type="match status" value="1"/>
</dbReference>
<feature type="domain" description="Lysidine-tRNA(Ile) synthetase C-terminal" evidence="9">
    <location>
        <begin position="378"/>
        <end position="447"/>
    </location>
</feature>
<dbReference type="SMART" id="SM00977">
    <property type="entry name" value="TilS_C"/>
    <property type="match status" value="1"/>
</dbReference>
<dbReference type="Pfam" id="PF11734">
    <property type="entry name" value="TilS_C"/>
    <property type="match status" value="1"/>
</dbReference>
<sequence>MLYPAFCQQLNDPTLSHAQPSTHFVLGLSGGVDSRVMLHLLGKFKAQYPKHQYRAVYVHHGLSDNADHWQRQCEQYCQQADIDFQVEKVTLALGAQVSIEQAAREARYQALSKHIDSNGVLLTGQHGSDQVETFLLALKRGSGPKGLSAMPAQAEFGKGRLLRPFLTLPQSCIQDYAQQHKLNWIEDESNQDTRFDRNFIRHQITPILKARWPHIESTIARSAGLCAEQEDLLQSLLSERLKSMMLPDDSISIESLKQQTKPARDALLRMWIGQQHHLMPSAKQLQQIWQDVALAKTDAAPKFRYGLTQLGRFENRLYVFVVKPDISSQVLEWNVAEELELPNGLGHLQLISGNQTGGLMAEDENIITLRLPEDIQHLQVQFSFNGITAHPESRQHSRKLKKLLQEYKIPTWQRDQIPLLMDKGELVSALGLFVCKPYSGCSHQLRWFKMENDI</sequence>
<dbReference type="InterPro" id="IPR012094">
    <property type="entry name" value="tRNA_Ile_lys_synt"/>
</dbReference>
<dbReference type="InterPro" id="IPR012795">
    <property type="entry name" value="tRNA_Ile_lys_synt_N"/>
</dbReference>
<protein>
    <recommendedName>
        <fullName evidence="8">tRNA(Ile)-lysidine synthase</fullName>
        <ecNumber evidence="8">6.3.4.19</ecNumber>
    </recommendedName>
    <alternativeName>
        <fullName evidence="8">tRNA(Ile)-2-lysyl-cytidine synthase</fullName>
    </alternativeName>
    <alternativeName>
        <fullName evidence="8">tRNA(Ile)-lysidine synthetase</fullName>
    </alternativeName>
</protein>
<dbReference type="CDD" id="cd01992">
    <property type="entry name" value="TilS_N"/>
    <property type="match status" value="1"/>
</dbReference>
<dbReference type="EMBL" id="CP045699">
    <property type="protein sequence ID" value="QGA64476.1"/>
    <property type="molecule type" value="Genomic_DNA"/>
</dbReference>
<dbReference type="GO" id="GO:0005524">
    <property type="term" value="F:ATP binding"/>
    <property type="evidence" value="ECO:0007669"/>
    <property type="project" value="UniProtKB-UniRule"/>
</dbReference>
<evidence type="ECO:0000256" key="3">
    <source>
        <dbReference type="ARBA" id="ARBA00022598"/>
    </source>
</evidence>
<evidence type="ECO:0000256" key="2">
    <source>
        <dbReference type="ARBA" id="ARBA00022490"/>
    </source>
</evidence>
<comment type="subcellular location">
    <subcellularLocation>
        <location evidence="1 8">Cytoplasm</location>
    </subcellularLocation>
</comment>
<dbReference type="GO" id="GO:0032267">
    <property type="term" value="F:tRNA(Ile)-lysidine synthase activity"/>
    <property type="evidence" value="ECO:0007669"/>
    <property type="project" value="UniProtKB-EC"/>
</dbReference>
<comment type="similarity">
    <text evidence="8">Belongs to the tRNA(Ile)-lysidine synthase family.</text>
</comment>
<dbReference type="EC" id="6.3.4.19" evidence="8"/>
<dbReference type="Gene3D" id="1.20.59.20">
    <property type="match status" value="1"/>
</dbReference>
<dbReference type="NCBIfam" id="TIGR02433">
    <property type="entry name" value="lysidine_TilS_C"/>
    <property type="match status" value="1"/>
</dbReference>